<organism evidence="9 10">
    <name type="scientific">Pseudohalioglobus sediminis</name>
    <dbReference type="NCBI Taxonomy" id="2606449"/>
    <lineage>
        <taxon>Bacteria</taxon>
        <taxon>Pseudomonadati</taxon>
        <taxon>Pseudomonadota</taxon>
        <taxon>Gammaproteobacteria</taxon>
        <taxon>Cellvibrionales</taxon>
        <taxon>Halieaceae</taxon>
        <taxon>Pseudohalioglobus</taxon>
    </lineage>
</organism>
<accession>A0A5B0X6X3</accession>
<keyword evidence="10" id="KW-1185">Reference proteome</keyword>
<sequence>MNNTPLHYAATEDARLPERLIFSNRPVVLVLFLLATVFLAWQAYHLKPDASFSKLIPQGHPFVQKMNAHMKDLRASGASLKVSVAVKEGDIFNDEYLTTLGQIADEIFYIPGVNKNGLKSLWSPDVRWTMVTEEGFEAGSVIPPEYDGSQASLERLRLNLTRSGTIGRMVANDFKSTIIEVPVYDRDPTTGEYLNYLEFSRAMEKLVRQSYENDNISIHIIGFPKIIGDLLEGIGAIFLFAVVTLVITAVLLWIYTRCIRATLTPLATSIMAVIWQLGLLNLMGYGLNAYSILVPFLILAVGVSHGVQVINGIALNMQAAGERLLAARLAFRALYIAGMTALISDGVGFLTLLVIDIEVIQELGIAASVGVAAIIFTNLVLLPVFMSYIGISPKGVNHMKIDPDHRHRLWSLVSKCATGKVAAVSILVAAIGYAIGIIGGQNLAIGDLDAGAPELRPDSRYNLDNAFITDNYAVSTDIMVVMVETPVQACTRYDVASLIDKFDWYMENVPGVQSVISHTDVMRLTSMALNEGNPRWSVLSRNQRALDGSAARVPRALMNLDCSLATVAIYLDDHKAETLSTVVDAVKRFEQDYGNDQVNFGLAAGNAGIEAATNEEIAVAQTQILALVYTVVGALVFLSFRSIVAVVCILVPLGLTSALCQALMAHLGIGIKVATLPVVALGVGVGVDYGIYIYNRLTYYLKQGLPMQEAYYQTLSTTGRAVAFTGIALGVGVITWIMSPIKFQADMGILLTFMFLWNMVGALWLLPGLAYFLVRPDKGKTSDHPAETGGRSAAADATESQPA</sequence>
<dbReference type="PANTHER" id="PTHR33406">
    <property type="entry name" value="MEMBRANE PROTEIN MJ1562-RELATED"/>
    <property type="match status" value="1"/>
</dbReference>
<dbReference type="Pfam" id="PF03176">
    <property type="entry name" value="MMPL"/>
    <property type="match status" value="2"/>
</dbReference>
<feature type="transmembrane region" description="Helical" evidence="7">
    <location>
        <begin position="367"/>
        <end position="391"/>
    </location>
</feature>
<keyword evidence="5 7" id="KW-0472">Membrane</keyword>
<evidence type="ECO:0000259" key="8">
    <source>
        <dbReference type="PROSITE" id="PS50156"/>
    </source>
</evidence>
<dbReference type="Gene3D" id="1.20.1640.10">
    <property type="entry name" value="Multidrug efflux transporter AcrB transmembrane domain"/>
    <property type="match status" value="2"/>
</dbReference>
<feature type="transmembrane region" description="Helical" evidence="7">
    <location>
        <begin position="266"/>
        <end position="286"/>
    </location>
</feature>
<comment type="subcellular location">
    <subcellularLocation>
        <location evidence="1">Cell membrane</location>
        <topology evidence="1">Multi-pass membrane protein</topology>
    </subcellularLocation>
</comment>
<keyword evidence="2" id="KW-1003">Cell membrane</keyword>
<feature type="transmembrane region" description="Helical" evidence="7">
    <location>
        <begin position="292"/>
        <end position="317"/>
    </location>
</feature>
<feature type="transmembrane region" description="Helical" evidence="7">
    <location>
        <begin position="329"/>
        <end position="355"/>
    </location>
</feature>
<dbReference type="EMBL" id="VTUX01000001">
    <property type="protein sequence ID" value="KAA1194217.1"/>
    <property type="molecule type" value="Genomic_DNA"/>
</dbReference>
<evidence type="ECO:0000256" key="1">
    <source>
        <dbReference type="ARBA" id="ARBA00004651"/>
    </source>
</evidence>
<dbReference type="SUPFAM" id="SSF82866">
    <property type="entry name" value="Multidrug efflux transporter AcrB transmembrane domain"/>
    <property type="match status" value="2"/>
</dbReference>
<keyword evidence="4 7" id="KW-1133">Transmembrane helix</keyword>
<feature type="transmembrane region" description="Helical" evidence="7">
    <location>
        <begin position="643"/>
        <end position="667"/>
    </location>
</feature>
<feature type="transmembrane region" description="Helical" evidence="7">
    <location>
        <begin position="412"/>
        <end position="435"/>
    </location>
</feature>
<evidence type="ECO:0000313" key="10">
    <source>
        <dbReference type="Proteomes" id="UP000323708"/>
    </source>
</evidence>
<feature type="transmembrane region" description="Helical" evidence="7">
    <location>
        <begin position="233"/>
        <end position="254"/>
    </location>
</feature>
<dbReference type="AlphaFoldDB" id="A0A5B0X6X3"/>
<evidence type="ECO:0000256" key="3">
    <source>
        <dbReference type="ARBA" id="ARBA00022692"/>
    </source>
</evidence>
<feature type="domain" description="SSD" evidence="8">
    <location>
        <begin position="263"/>
        <end position="388"/>
    </location>
</feature>
<feature type="transmembrane region" description="Helical" evidence="7">
    <location>
        <begin position="618"/>
        <end position="638"/>
    </location>
</feature>
<dbReference type="PANTHER" id="PTHR33406:SF10">
    <property type="entry name" value="SSD DOMAIN-CONTAINING PROTEIN"/>
    <property type="match status" value="1"/>
</dbReference>
<gene>
    <name evidence="9" type="ORF">F0M18_01920</name>
</gene>
<dbReference type="InterPro" id="IPR000731">
    <property type="entry name" value="SSD"/>
</dbReference>
<feature type="transmembrane region" description="Helical" evidence="7">
    <location>
        <begin position="27"/>
        <end position="44"/>
    </location>
</feature>
<evidence type="ECO:0000256" key="2">
    <source>
        <dbReference type="ARBA" id="ARBA00022475"/>
    </source>
</evidence>
<dbReference type="RefSeq" id="WP_149609686.1">
    <property type="nucleotide sequence ID" value="NZ_VTUX01000001.1"/>
</dbReference>
<dbReference type="InterPro" id="IPR004869">
    <property type="entry name" value="MMPL_dom"/>
</dbReference>
<keyword evidence="3 7" id="KW-0812">Transmembrane</keyword>
<reference evidence="9 10" key="1">
    <citation type="submission" date="2019-09" db="EMBL/GenBank/DDBJ databases">
        <authorList>
            <person name="Chen X.-Y."/>
        </authorList>
    </citation>
    <scope>NUCLEOTIDE SEQUENCE [LARGE SCALE GENOMIC DNA]</scope>
    <source>
        <strain evidence="9 10">NY5</strain>
    </source>
</reference>
<evidence type="ECO:0000256" key="7">
    <source>
        <dbReference type="SAM" id="Phobius"/>
    </source>
</evidence>
<feature type="transmembrane region" description="Helical" evidence="7">
    <location>
        <begin position="715"/>
        <end position="737"/>
    </location>
</feature>
<feature type="region of interest" description="Disordered" evidence="6">
    <location>
        <begin position="779"/>
        <end position="803"/>
    </location>
</feature>
<evidence type="ECO:0000256" key="6">
    <source>
        <dbReference type="SAM" id="MobiDB-lite"/>
    </source>
</evidence>
<dbReference type="PROSITE" id="PS50156">
    <property type="entry name" value="SSD"/>
    <property type="match status" value="1"/>
</dbReference>
<dbReference type="InterPro" id="IPR050545">
    <property type="entry name" value="Mycobact_MmpL"/>
</dbReference>
<proteinExistence type="predicted"/>
<feature type="transmembrane region" description="Helical" evidence="7">
    <location>
        <begin position="673"/>
        <end position="694"/>
    </location>
</feature>
<feature type="transmembrane region" description="Helical" evidence="7">
    <location>
        <begin position="749"/>
        <end position="774"/>
    </location>
</feature>
<dbReference type="GO" id="GO:0005886">
    <property type="term" value="C:plasma membrane"/>
    <property type="evidence" value="ECO:0007669"/>
    <property type="project" value="UniProtKB-SubCell"/>
</dbReference>
<protein>
    <submittedName>
        <fullName evidence="9">RND family transporter</fullName>
    </submittedName>
</protein>
<evidence type="ECO:0000313" key="9">
    <source>
        <dbReference type="EMBL" id="KAA1194217.1"/>
    </source>
</evidence>
<evidence type="ECO:0000256" key="4">
    <source>
        <dbReference type="ARBA" id="ARBA00022989"/>
    </source>
</evidence>
<name>A0A5B0X6X3_9GAMM</name>
<dbReference type="Proteomes" id="UP000323708">
    <property type="component" value="Unassembled WGS sequence"/>
</dbReference>
<evidence type="ECO:0000256" key="5">
    <source>
        <dbReference type="ARBA" id="ARBA00023136"/>
    </source>
</evidence>
<comment type="caution">
    <text evidence="9">The sequence shown here is derived from an EMBL/GenBank/DDBJ whole genome shotgun (WGS) entry which is preliminary data.</text>
</comment>